<reference evidence="1 2" key="1">
    <citation type="submission" date="2023-07" db="EMBL/GenBank/DDBJ databases">
        <title>Sorghum-associated microbial communities from plants grown in Nebraska, USA.</title>
        <authorList>
            <person name="Schachtman D."/>
        </authorList>
    </citation>
    <scope>NUCLEOTIDE SEQUENCE [LARGE SCALE GENOMIC DNA]</scope>
    <source>
        <strain evidence="1 2">DS1307</strain>
    </source>
</reference>
<name>A0ABT9PVX7_9HYPH</name>
<evidence type="ECO:0000313" key="1">
    <source>
        <dbReference type="EMBL" id="MDP9838660.1"/>
    </source>
</evidence>
<keyword evidence="2" id="KW-1185">Reference proteome</keyword>
<accession>A0ABT9PVX7</accession>
<sequence length="64" mass="7352">MTLCDFVSIIVAPDRWNVRVVEQGVMIEREFLTESHALAWASGQRIRLNLPDLTIPFPDQMPQV</sequence>
<dbReference type="EMBL" id="JAUSRF010000011">
    <property type="protein sequence ID" value="MDP9838660.1"/>
    <property type="molecule type" value="Genomic_DNA"/>
</dbReference>
<dbReference type="RefSeq" id="WP_209018652.1">
    <property type="nucleotide sequence ID" value="NZ_JAUSRF010000011.1"/>
</dbReference>
<evidence type="ECO:0000313" key="2">
    <source>
        <dbReference type="Proteomes" id="UP001241472"/>
    </source>
</evidence>
<proteinExistence type="predicted"/>
<protein>
    <submittedName>
        <fullName evidence="1">Uncharacterized protein</fullName>
    </submittedName>
</protein>
<dbReference type="Proteomes" id="UP001241472">
    <property type="component" value="Unassembled WGS sequence"/>
</dbReference>
<gene>
    <name evidence="1" type="ORF">J2T09_003432</name>
</gene>
<organism evidence="1 2">
    <name type="scientific">Neorhizobium huautlense</name>
    <dbReference type="NCBI Taxonomy" id="67774"/>
    <lineage>
        <taxon>Bacteria</taxon>
        <taxon>Pseudomonadati</taxon>
        <taxon>Pseudomonadota</taxon>
        <taxon>Alphaproteobacteria</taxon>
        <taxon>Hyphomicrobiales</taxon>
        <taxon>Rhizobiaceae</taxon>
        <taxon>Rhizobium/Agrobacterium group</taxon>
        <taxon>Neorhizobium</taxon>
    </lineage>
</organism>
<comment type="caution">
    <text evidence="1">The sequence shown here is derived from an EMBL/GenBank/DDBJ whole genome shotgun (WGS) entry which is preliminary data.</text>
</comment>